<organism evidence="1">
    <name type="scientific">Chlorobaculum parvum</name>
    <dbReference type="NCBI Taxonomy" id="274539"/>
    <lineage>
        <taxon>Bacteria</taxon>
        <taxon>Pseudomonadati</taxon>
        <taxon>Chlorobiota</taxon>
        <taxon>Chlorobiia</taxon>
        <taxon>Chlorobiales</taxon>
        <taxon>Chlorobiaceae</taxon>
        <taxon>Chlorobaculum</taxon>
    </lineage>
</organism>
<dbReference type="EMBL" id="DRSK01000248">
    <property type="protein sequence ID" value="HHE08107.1"/>
    <property type="molecule type" value="Genomic_DNA"/>
</dbReference>
<name>A0A7C5DIP2_9CHLB</name>
<dbReference type="AlphaFoldDB" id="A0A7C5DIP2"/>
<proteinExistence type="predicted"/>
<sequence length="220" mass="24903">MPLFDGYGVLAGVLLRYGCDNRQDDTHYYHCSLLVRARAAIYRCVVDLDSKQRHDGIQWKTVDLPHLRAAALTDRANGWHDLEMQEHSGALDYYRSEWLGPSSECIRAGCEEGASKRCWKYGTGHDAYRDLEPLLRRARRIFVFGEPFRRGKGVHNIHQNQGDPPDSRWAAENGTWQDGAVMVERPDGSVAAFLSKFSTQRFCLDEAVAESSSRGKRGTP</sequence>
<dbReference type="Proteomes" id="UP000886059">
    <property type="component" value="Unassembled WGS sequence"/>
</dbReference>
<dbReference type="Pfam" id="PF10042">
    <property type="entry name" value="DUF2278"/>
    <property type="match status" value="1"/>
</dbReference>
<accession>A0A7C5DIP2</accession>
<evidence type="ECO:0000313" key="1">
    <source>
        <dbReference type="EMBL" id="HHE08107.1"/>
    </source>
</evidence>
<protein>
    <submittedName>
        <fullName evidence="1">DUF2278 family protein</fullName>
    </submittedName>
</protein>
<comment type="caution">
    <text evidence="1">The sequence shown here is derived from an EMBL/GenBank/DDBJ whole genome shotgun (WGS) entry which is preliminary data.</text>
</comment>
<gene>
    <name evidence="1" type="ORF">ENL01_04430</name>
</gene>
<dbReference type="InterPro" id="IPR019268">
    <property type="entry name" value="DUF2278"/>
</dbReference>
<reference evidence="1" key="1">
    <citation type="journal article" date="2020" name="mSystems">
        <title>Genome- and Community-Level Interaction Insights into Carbon Utilization and Element Cycling Functions of Hydrothermarchaeota in Hydrothermal Sediment.</title>
        <authorList>
            <person name="Zhou Z."/>
            <person name="Liu Y."/>
            <person name="Xu W."/>
            <person name="Pan J."/>
            <person name="Luo Z.H."/>
            <person name="Li M."/>
        </authorList>
    </citation>
    <scope>NUCLEOTIDE SEQUENCE [LARGE SCALE GENOMIC DNA]</scope>
    <source>
        <strain evidence="1">HyVt-628</strain>
    </source>
</reference>